<reference evidence="3" key="1">
    <citation type="journal article" date="2017" name="Nature">
        <title>The sunflower genome provides insights into oil metabolism, flowering and Asterid evolution.</title>
        <authorList>
            <person name="Badouin H."/>
            <person name="Gouzy J."/>
            <person name="Grassa C.J."/>
            <person name="Murat F."/>
            <person name="Staton S.E."/>
            <person name="Cottret L."/>
            <person name="Lelandais-Briere C."/>
            <person name="Owens G.L."/>
            <person name="Carrere S."/>
            <person name="Mayjonade B."/>
            <person name="Legrand L."/>
            <person name="Gill N."/>
            <person name="Kane N.C."/>
            <person name="Bowers J.E."/>
            <person name="Hubner S."/>
            <person name="Bellec A."/>
            <person name="Berard A."/>
            <person name="Berges H."/>
            <person name="Blanchet N."/>
            <person name="Boniface M.C."/>
            <person name="Brunel D."/>
            <person name="Catrice O."/>
            <person name="Chaidir N."/>
            <person name="Claudel C."/>
            <person name="Donnadieu C."/>
            <person name="Faraut T."/>
            <person name="Fievet G."/>
            <person name="Helmstetter N."/>
            <person name="King M."/>
            <person name="Knapp S.J."/>
            <person name="Lai Z."/>
            <person name="Le Paslier M.C."/>
            <person name="Lippi Y."/>
            <person name="Lorenzon L."/>
            <person name="Mandel J.R."/>
            <person name="Marage G."/>
            <person name="Marchand G."/>
            <person name="Marquand E."/>
            <person name="Bret-Mestries E."/>
            <person name="Morien E."/>
            <person name="Nambeesan S."/>
            <person name="Nguyen T."/>
            <person name="Pegot-Espagnet P."/>
            <person name="Pouilly N."/>
            <person name="Raftis F."/>
            <person name="Sallet E."/>
            <person name="Schiex T."/>
            <person name="Thomas J."/>
            <person name="Vandecasteele C."/>
            <person name="Vares D."/>
            <person name="Vear F."/>
            <person name="Vautrin S."/>
            <person name="Crespi M."/>
            <person name="Mangin B."/>
            <person name="Burke J.M."/>
            <person name="Salse J."/>
            <person name="Munos S."/>
            <person name="Vincourt P."/>
            <person name="Rieseberg L.H."/>
            <person name="Langlade N.B."/>
        </authorList>
    </citation>
    <scope>NUCLEOTIDE SEQUENCE [LARGE SCALE GENOMIC DNA]</scope>
    <source>
        <strain evidence="3">cv. SF193</strain>
    </source>
</reference>
<evidence type="ECO:0000256" key="1">
    <source>
        <dbReference type="SAM" id="MobiDB-lite"/>
    </source>
</evidence>
<feature type="compositionally biased region" description="Pro residues" evidence="1">
    <location>
        <begin position="67"/>
        <end position="76"/>
    </location>
</feature>
<name>A0A251SA25_HELAN</name>
<feature type="region of interest" description="Disordered" evidence="1">
    <location>
        <begin position="60"/>
        <end position="108"/>
    </location>
</feature>
<dbReference type="EMBL" id="CM007904">
    <property type="protein sequence ID" value="OTF95115.1"/>
    <property type="molecule type" value="Genomic_DNA"/>
</dbReference>
<dbReference type="InParanoid" id="A0A251SA25"/>
<gene>
    <name evidence="2" type="ORF">HannXRQ_Chr15g0479531</name>
</gene>
<accession>A0A251SA25</accession>
<organism evidence="2 3">
    <name type="scientific">Helianthus annuus</name>
    <name type="common">Common sunflower</name>
    <dbReference type="NCBI Taxonomy" id="4232"/>
    <lineage>
        <taxon>Eukaryota</taxon>
        <taxon>Viridiplantae</taxon>
        <taxon>Streptophyta</taxon>
        <taxon>Embryophyta</taxon>
        <taxon>Tracheophyta</taxon>
        <taxon>Spermatophyta</taxon>
        <taxon>Magnoliopsida</taxon>
        <taxon>eudicotyledons</taxon>
        <taxon>Gunneridae</taxon>
        <taxon>Pentapetalae</taxon>
        <taxon>asterids</taxon>
        <taxon>campanulids</taxon>
        <taxon>Asterales</taxon>
        <taxon>Asteraceae</taxon>
        <taxon>Asteroideae</taxon>
        <taxon>Heliantheae alliance</taxon>
        <taxon>Heliantheae</taxon>
        <taxon>Helianthus</taxon>
    </lineage>
</organism>
<keyword evidence="3" id="KW-1185">Reference proteome</keyword>
<evidence type="ECO:0000313" key="3">
    <source>
        <dbReference type="Proteomes" id="UP000215914"/>
    </source>
</evidence>
<dbReference type="AlphaFoldDB" id="A0A251SA25"/>
<evidence type="ECO:0000313" key="2">
    <source>
        <dbReference type="EMBL" id="OTF95115.1"/>
    </source>
</evidence>
<proteinExistence type="predicted"/>
<sequence>MNTSCDLLITRVHERRTGFSGYGFMDFLFRSINERRVSLLVGSDLGLCLFVFQFVSSITKHHHPPPHHQQPPPHQPPTTTTLPDRHHPAITTIQPSPPSQPLKPNIQW</sequence>
<dbReference type="Proteomes" id="UP000215914">
    <property type="component" value="Chromosome 15"/>
</dbReference>
<protein>
    <submittedName>
        <fullName evidence="2">Uncharacterized protein</fullName>
    </submittedName>
</protein>